<feature type="transmembrane region" description="Helical" evidence="6">
    <location>
        <begin position="350"/>
        <end position="369"/>
    </location>
</feature>
<keyword evidence="4 6" id="KW-1133">Transmembrane helix</keyword>
<name>A0A7W2APC3_9BACL</name>
<evidence type="ECO:0000256" key="1">
    <source>
        <dbReference type="ARBA" id="ARBA00004651"/>
    </source>
</evidence>
<protein>
    <submittedName>
        <fullName evidence="8">DNA internalization-related competence protein ComEC/Rec2</fullName>
    </submittedName>
</protein>
<dbReference type="InterPro" id="IPR035681">
    <property type="entry name" value="ComA-like_MBL"/>
</dbReference>
<feature type="transmembrane region" description="Helical" evidence="6">
    <location>
        <begin position="381"/>
        <end position="401"/>
    </location>
</feature>
<feature type="transmembrane region" description="Helical" evidence="6">
    <location>
        <begin position="53"/>
        <end position="70"/>
    </location>
</feature>
<dbReference type="GO" id="GO:0030420">
    <property type="term" value="P:establishment of competence for transformation"/>
    <property type="evidence" value="ECO:0007669"/>
    <property type="project" value="InterPro"/>
</dbReference>
<feature type="transmembrane region" description="Helical" evidence="6">
    <location>
        <begin position="477"/>
        <end position="495"/>
    </location>
</feature>
<evidence type="ECO:0000313" key="8">
    <source>
        <dbReference type="EMBL" id="MBA4600784.1"/>
    </source>
</evidence>
<reference evidence="8 9" key="1">
    <citation type="submission" date="2020-07" db="EMBL/GenBank/DDBJ databases">
        <title>Thermoactinomyces phylogeny.</title>
        <authorList>
            <person name="Dunlap C."/>
        </authorList>
    </citation>
    <scope>NUCLEOTIDE SEQUENCE [LARGE SCALE GENOMIC DNA]</scope>
    <source>
        <strain evidence="8 9">AMNI-1</strain>
    </source>
</reference>
<evidence type="ECO:0000256" key="3">
    <source>
        <dbReference type="ARBA" id="ARBA00022692"/>
    </source>
</evidence>
<keyword evidence="3 6" id="KW-0812">Transmembrane</keyword>
<dbReference type="InterPro" id="IPR001279">
    <property type="entry name" value="Metallo-B-lactamas"/>
</dbReference>
<evidence type="ECO:0000259" key="7">
    <source>
        <dbReference type="SMART" id="SM00849"/>
    </source>
</evidence>
<feature type="domain" description="Metallo-beta-lactamase" evidence="7">
    <location>
        <begin position="536"/>
        <end position="751"/>
    </location>
</feature>
<dbReference type="Pfam" id="PF00753">
    <property type="entry name" value="Lactamase_B"/>
    <property type="match status" value="1"/>
</dbReference>
<proteinExistence type="predicted"/>
<dbReference type="PANTHER" id="PTHR30619:SF1">
    <property type="entry name" value="RECOMBINATION PROTEIN 2"/>
    <property type="match status" value="1"/>
</dbReference>
<dbReference type="SMART" id="SM00849">
    <property type="entry name" value="Lactamase_B"/>
    <property type="match status" value="1"/>
</dbReference>
<keyword evidence="9" id="KW-1185">Reference proteome</keyword>
<feature type="transmembrane region" description="Helical" evidence="6">
    <location>
        <begin position="5"/>
        <end position="22"/>
    </location>
</feature>
<evidence type="ECO:0000256" key="4">
    <source>
        <dbReference type="ARBA" id="ARBA00022989"/>
    </source>
</evidence>
<evidence type="ECO:0000256" key="6">
    <source>
        <dbReference type="SAM" id="Phobius"/>
    </source>
</evidence>
<dbReference type="EMBL" id="JACEOL010000001">
    <property type="protein sequence ID" value="MBA4600784.1"/>
    <property type="molecule type" value="Genomic_DNA"/>
</dbReference>
<dbReference type="InterPro" id="IPR025405">
    <property type="entry name" value="DUF4131"/>
</dbReference>
<dbReference type="InterPro" id="IPR052159">
    <property type="entry name" value="Competence_DNA_uptake"/>
</dbReference>
<sequence length="797" mass="89286">MQRPFVAAGFGWGSGIVLAFWMDSAPAFYLGLAICIVVVGGLYEYLFREGRAILVFTAALFLAAAHFSWVDQKNVSRISLALAGKELTALGKIKSSPRVDGDALSFAMKLDSLCHGRTDLYPKGEKIQVFIRLGTKEELKAAKQLRSQSVIRLSLRLEKPAKPRNPGGMDYQAYLFRHQIHWIGKGRFENVTAVTETRMHPLVWIEKWRMRLSGKLDALYDESVAGFLKGLLLGERTEVEPAWERQFSTLGIVHLLSISGLHVTVLAGAVYFIFKLIGLTREKAALFVLLFLPVYAVLAGLDAPVVRATIMAGLAMISLFFQKPKDSFSFLGVAFLLQSAWNPYQIFEAGFQLSFMLTAGLITLTEPIARRLPVSRPTFCYLAASNFIAQWLSFPVVIYHFHEYSVLSWLVNFLLVPLFSFVILPSAFVSLVWGLVFEAGAQLLAGLLQGMILSVQILAEWMTRWQGFHLAWRSPPGWWIILYYVTTALGLWGWLQPHGRKTVRAGSVLLLSILIAVLITGKDPYTVRLAFLDVGQGDATVIETENGFTALIDGGGNAVFARESWRKRKDPFEAGADIIVPYLKSRGIRQIDLLIMTHGDTDHINGLLDVIERFPVRSVVCNFHLPRNEIEHKIMMELGKREIPVNVPRTGKTWQIDKGVLLTFMHPEPDVGAKDRKETNDDSVVILLSVHGFQVLLPGDIGVETEKRLLRRWNWPKIDLLKVAHHGSETSTHEQWLSELGPRYAVISAGKNNMYGHPAPEIISRLKKRGISIWRTDVHGAVIFEVGKRSVKISSHN</sequence>
<feature type="transmembrane region" description="Helical" evidence="6">
    <location>
        <begin position="413"/>
        <end position="436"/>
    </location>
</feature>
<feature type="transmembrane region" description="Helical" evidence="6">
    <location>
        <begin position="502"/>
        <end position="521"/>
    </location>
</feature>
<keyword evidence="2" id="KW-1003">Cell membrane</keyword>
<feature type="transmembrane region" description="Helical" evidence="6">
    <location>
        <begin position="251"/>
        <end position="272"/>
    </location>
</feature>
<dbReference type="Pfam" id="PF13567">
    <property type="entry name" value="DUF4131"/>
    <property type="match status" value="1"/>
</dbReference>
<feature type="transmembrane region" description="Helical" evidence="6">
    <location>
        <begin position="28"/>
        <end position="46"/>
    </location>
</feature>
<comment type="caution">
    <text evidence="8">The sequence shown here is derived from an EMBL/GenBank/DDBJ whole genome shotgun (WGS) entry which is preliminary data.</text>
</comment>
<dbReference type="Proteomes" id="UP000538292">
    <property type="component" value="Unassembled WGS sequence"/>
</dbReference>
<dbReference type="NCBIfam" id="TIGR00360">
    <property type="entry name" value="ComEC_N-term"/>
    <property type="match status" value="1"/>
</dbReference>
<dbReference type="AlphaFoldDB" id="A0A7W2APC3"/>
<dbReference type="PANTHER" id="PTHR30619">
    <property type="entry name" value="DNA INTERNALIZATION/COMPETENCE PROTEIN COMEC/REC2"/>
    <property type="match status" value="1"/>
</dbReference>
<organism evidence="8 9">
    <name type="scientific">Thermoactinomyces mirandus</name>
    <dbReference type="NCBI Taxonomy" id="2756294"/>
    <lineage>
        <taxon>Bacteria</taxon>
        <taxon>Bacillati</taxon>
        <taxon>Bacillota</taxon>
        <taxon>Bacilli</taxon>
        <taxon>Bacillales</taxon>
        <taxon>Thermoactinomycetaceae</taxon>
        <taxon>Thermoactinomyces</taxon>
    </lineage>
</organism>
<keyword evidence="5 6" id="KW-0472">Membrane</keyword>
<dbReference type="SUPFAM" id="SSF56281">
    <property type="entry name" value="Metallo-hydrolase/oxidoreductase"/>
    <property type="match status" value="1"/>
</dbReference>
<dbReference type="InterPro" id="IPR004797">
    <property type="entry name" value="Competence_ComEC/Rec2"/>
</dbReference>
<dbReference type="InterPro" id="IPR036866">
    <property type="entry name" value="RibonucZ/Hydroxyglut_hydro"/>
</dbReference>
<dbReference type="CDD" id="cd07731">
    <property type="entry name" value="ComA-like_MBL-fold"/>
    <property type="match status" value="1"/>
</dbReference>
<evidence type="ECO:0000256" key="2">
    <source>
        <dbReference type="ARBA" id="ARBA00022475"/>
    </source>
</evidence>
<dbReference type="NCBIfam" id="TIGR00361">
    <property type="entry name" value="ComEC_Rec2"/>
    <property type="match status" value="1"/>
</dbReference>
<feature type="transmembrane region" description="Helical" evidence="6">
    <location>
        <begin position="443"/>
        <end position="462"/>
    </location>
</feature>
<dbReference type="Pfam" id="PF03772">
    <property type="entry name" value="Competence"/>
    <property type="match status" value="1"/>
</dbReference>
<dbReference type="Gene3D" id="3.60.15.10">
    <property type="entry name" value="Ribonuclease Z/Hydroxyacylglutathione hydrolase-like"/>
    <property type="match status" value="1"/>
</dbReference>
<gene>
    <name evidence="8" type="ORF">H2C83_00275</name>
</gene>
<dbReference type="GO" id="GO:0005886">
    <property type="term" value="C:plasma membrane"/>
    <property type="evidence" value="ECO:0007669"/>
    <property type="project" value="UniProtKB-SubCell"/>
</dbReference>
<evidence type="ECO:0000256" key="5">
    <source>
        <dbReference type="ARBA" id="ARBA00023136"/>
    </source>
</evidence>
<feature type="transmembrane region" description="Helical" evidence="6">
    <location>
        <begin position="284"/>
        <end position="299"/>
    </location>
</feature>
<comment type="subcellular location">
    <subcellularLocation>
        <location evidence="1">Cell membrane</location>
        <topology evidence="1">Multi-pass membrane protein</topology>
    </subcellularLocation>
</comment>
<dbReference type="InterPro" id="IPR004477">
    <property type="entry name" value="ComEC_N"/>
</dbReference>
<accession>A0A7W2APC3</accession>
<evidence type="ECO:0000313" key="9">
    <source>
        <dbReference type="Proteomes" id="UP000538292"/>
    </source>
</evidence>
<dbReference type="RefSeq" id="WP_181736608.1">
    <property type="nucleotide sequence ID" value="NZ_JACEOL010000001.1"/>
</dbReference>